<protein>
    <submittedName>
        <fullName evidence="1">Uncharacterized protein</fullName>
    </submittedName>
</protein>
<dbReference type="AlphaFoldDB" id="A0A9P7GGB1"/>
<reference evidence="1" key="2">
    <citation type="submission" date="2021-10" db="EMBL/GenBank/DDBJ databases">
        <title>Phylogenomics reveals ancestral predisposition of the termite-cultivated fungus Termitomyces towards a domesticated lifestyle.</title>
        <authorList>
            <person name="Auxier B."/>
            <person name="Grum-Grzhimaylo A."/>
            <person name="Cardenas M.E."/>
            <person name="Lodge J.D."/>
            <person name="Laessoe T."/>
            <person name="Pedersen O."/>
            <person name="Smith M.E."/>
            <person name="Kuyper T.W."/>
            <person name="Franco-Molano E.A."/>
            <person name="Baroni T.J."/>
            <person name="Aanen D.K."/>
        </authorList>
    </citation>
    <scope>NUCLEOTIDE SEQUENCE</scope>
    <source>
        <strain evidence="1">D49</strain>
    </source>
</reference>
<reference evidence="1" key="1">
    <citation type="submission" date="2021-02" db="EMBL/GenBank/DDBJ databases">
        <authorList>
            <person name="Nieuwenhuis M."/>
            <person name="Van De Peppel L.J.J."/>
        </authorList>
    </citation>
    <scope>NUCLEOTIDE SEQUENCE</scope>
    <source>
        <strain evidence="1">D49</strain>
    </source>
</reference>
<organism evidence="1 2">
    <name type="scientific">Sphagnurus paluster</name>
    <dbReference type="NCBI Taxonomy" id="117069"/>
    <lineage>
        <taxon>Eukaryota</taxon>
        <taxon>Fungi</taxon>
        <taxon>Dikarya</taxon>
        <taxon>Basidiomycota</taxon>
        <taxon>Agaricomycotina</taxon>
        <taxon>Agaricomycetes</taxon>
        <taxon>Agaricomycetidae</taxon>
        <taxon>Agaricales</taxon>
        <taxon>Tricholomatineae</taxon>
        <taxon>Lyophyllaceae</taxon>
        <taxon>Sphagnurus</taxon>
    </lineage>
</organism>
<sequence>MVRYIQIVWAESWLYDEQMPDYRIHSLRRVQVERCKLVLKYRLTPFGDILSETSQELVKPKDNFVICGPTPDYQPIKEHFGCVDIGSFDDECEKMRYDNPKLLSVTNISDEIRAQVIARDGGKYCLTGETLGKENTDVVWILPPAISPELESQIYERFILWTKLKDPEDLDNTSEIYRPTMVPENCLTIHRDFSELFKHNKISVDVINDYQIIQLIDFETEVDLRRLQTHMHQPANENRPTRSKYLEKHFARLLLNKFGCGSMEEEGITRTRIKWYMSSTIKLTLPGRIVNRDAVWRHDRFGRVVYDWISKGKPQETELLEYFDADAESDDESKHVHTRVELRYV</sequence>
<evidence type="ECO:0000313" key="2">
    <source>
        <dbReference type="Proteomes" id="UP000717328"/>
    </source>
</evidence>
<dbReference type="EMBL" id="JABCKI010000557">
    <property type="protein sequence ID" value="KAG5650102.1"/>
    <property type="molecule type" value="Genomic_DNA"/>
</dbReference>
<name>A0A9P7GGB1_9AGAR</name>
<dbReference type="Proteomes" id="UP000717328">
    <property type="component" value="Unassembled WGS sequence"/>
</dbReference>
<accession>A0A9P7GGB1</accession>
<keyword evidence="2" id="KW-1185">Reference proteome</keyword>
<proteinExistence type="predicted"/>
<dbReference type="OrthoDB" id="3263651at2759"/>
<comment type="caution">
    <text evidence="1">The sequence shown here is derived from an EMBL/GenBank/DDBJ whole genome shotgun (WGS) entry which is preliminary data.</text>
</comment>
<evidence type="ECO:0000313" key="1">
    <source>
        <dbReference type="EMBL" id="KAG5650102.1"/>
    </source>
</evidence>
<gene>
    <name evidence="1" type="ORF">H0H81_000756</name>
</gene>